<name>M1A6L8_SOLTU</name>
<dbReference type="OrthoDB" id="67700at2759"/>
<dbReference type="EnsemblPlants" id="PGSC0003DMT400015798">
    <property type="protein sequence ID" value="PGSC0003DMT400015798"/>
    <property type="gene ID" value="PGSC0003DMG401006174"/>
</dbReference>
<keyword evidence="3" id="KW-1185">Reference proteome</keyword>
<keyword evidence="1" id="KW-0812">Transmembrane</keyword>
<proteinExistence type="predicted"/>
<protein>
    <submittedName>
        <fullName evidence="2">Plant synaptotagmin</fullName>
    </submittedName>
</protein>
<evidence type="ECO:0000313" key="2">
    <source>
        <dbReference type="EnsemblPlants" id="PGSC0003DMT400015798"/>
    </source>
</evidence>
<keyword evidence="1" id="KW-0472">Membrane</keyword>
<gene>
    <name evidence="2" type="primary">LOC102597682</name>
</gene>
<evidence type="ECO:0000256" key="1">
    <source>
        <dbReference type="SAM" id="Phobius"/>
    </source>
</evidence>
<dbReference type="Proteomes" id="UP000011115">
    <property type="component" value="Unassembled WGS sequence"/>
</dbReference>
<organism evidence="2 3">
    <name type="scientific">Solanum tuberosum</name>
    <name type="common">Potato</name>
    <dbReference type="NCBI Taxonomy" id="4113"/>
    <lineage>
        <taxon>Eukaryota</taxon>
        <taxon>Viridiplantae</taxon>
        <taxon>Streptophyta</taxon>
        <taxon>Embryophyta</taxon>
        <taxon>Tracheophyta</taxon>
        <taxon>Spermatophyta</taxon>
        <taxon>Magnoliopsida</taxon>
        <taxon>eudicotyledons</taxon>
        <taxon>Gunneridae</taxon>
        <taxon>Pentapetalae</taxon>
        <taxon>asterids</taxon>
        <taxon>lamiids</taxon>
        <taxon>Solanales</taxon>
        <taxon>Solanaceae</taxon>
        <taxon>Solanoideae</taxon>
        <taxon>Solaneae</taxon>
        <taxon>Solanum</taxon>
    </lineage>
</organism>
<dbReference type="Gramene" id="PGSC0003DMT400015798">
    <property type="protein sequence ID" value="PGSC0003DMT400015798"/>
    <property type="gene ID" value="PGSC0003DMG401006174"/>
</dbReference>
<keyword evidence="1" id="KW-1133">Transmembrane helix</keyword>
<accession>M1A6L8</accession>
<reference evidence="2" key="2">
    <citation type="submission" date="2015-06" db="UniProtKB">
        <authorList>
            <consortium name="EnsemblPlants"/>
        </authorList>
    </citation>
    <scope>IDENTIFICATION</scope>
    <source>
        <strain evidence="2">DM1-3 516 R44</strain>
    </source>
</reference>
<dbReference type="AlphaFoldDB" id="M1A6L8"/>
<evidence type="ECO:0000313" key="3">
    <source>
        <dbReference type="Proteomes" id="UP000011115"/>
    </source>
</evidence>
<feature type="transmembrane region" description="Helical" evidence="1">
    <location>
        <begin position="35"/>
        <end position="51"/>
    </location>
</feature>
<sequence>MRSTTSLIQRTVAFKLSCNGELLLELIATSMPENLVLFLMFLVFLILLFMMDV</sequence>
<dbReference type="HOGENOM" id="CLU_3072434_0_0_1"/>
<dbReference type="ExpressionAtlas" id="M1A6L8">
    <property type="expression patterns" value="baseline"/>
</dbReference>
<reference evidence="3" key="1">
    <citation type="journal article" date="2011" name="Nature">
        <title>Genome sequence and analysis of the tuber crop potato.</title>
        <authorList>
            <consortium name="The Potato Genome Sequencing Consortium"/>
        </authorList>
    </citation>
    <scope>NUCLEOTIDE SEQUENCE [LARGE SCALE GENOMIC DNA]</scope>
    <source>
        <strain evidence="3">cv. DM1-3 516 R44</strain>
    </source>
</reference>